<evidence type="ECO:0000313" key="4">
    <source>
        <dbReference type="Proteomes" id="UP000532440"/>
    </source>
</evidence>
<evidence type="ECO:0000259" key="2">
    <source>
        <dbReference type="Pfam" id="PF07883"/>
    </source>
</evidence>
<sequence>MDSNETRSRGDSPRTTDSSRPAGADCVLAHATPQTAPEVAGRREFFRYRDLLVAQATGGRLRAQVMSASRGMSQPTGWHYHVCEAQFVYGLKGWVDLEFEDGRRVRLQAGESLLIPGGMKHNEIATSEEFELLEVTLPGEMGTVPCEKPAQLG</sequence>
<dbReference type="InterPro" id="IPR011051">
    <property type="entry name" value="RmlC_Cupin_sf"/>
</dbReference>
<reference evidence="3 4" key="1">
    <citation type="submission" date="2020-08" db="EMBL/GenBank/DDBJ databases">
        <title>Genomic Encyclopedia of Type Strains, Phase IV (KMG-IV): sequencing the most valuable type-strain genomes for metagenomic binning, comparative biology and taxonomic classification.</title>
        <authorList>
            <person name="Goeker M."/>
        </authorList>
    </citation>
    <scope>NUCLEOTIDE SEQUENCE [LARGE SCALE GENOMIC DNA]</scope>
    <source>
        <strain evidence="3 4">DSM 29781</strain>
    </source>
</reference>
<dbReference type="Gene3D" id="2.60.120.10">
    <property type="entry name" value="Jelly Rolls"/>
    <property type="match status" value="1"/>
</dbReference>
<accession>A0A7W8M7P5</accession>
<dbReference type="InterPro" id="IPR014710">
    <property type="entry name" value="RmlC-like_jellyroll"/>
</dbReference>
<dbReference type="AlphaFoldDB" id="A0A7W8M7P5"/>
<dbReference type="GO" id="GO:0051213">
    <property type="term" value="F:dioxygenase activity"/>
    <property type="evidence" value="ECO:0007669"/>
    <property type="project" value="UniProtKB-KW"/>
</dbReference>
<dbReference type="Pfam" id="PF07883">
    <property type="entry name" value="Cupin_2"/>
    <property type="match status" value="1"/>
</dbReference>
<organism evidence="3 4">
    <name type="scientific">Quisquiliibacterium transsilvanicum</name>
    <dbReference type="NCBI Taxonomy" id="1549638"/>
    <lineage>
        <taxon>Bacteria</taxon>
        <taxon>Pseudomonadati</taxon>
        <taxon>Pseudomonadota</taxon>
        <taxon>Betaproteobacteria</taxon>
        <taxon>Burkholderiales</taxon>
        <taxon>Burkholderiaceae</taxon>
        <taxon>Quisquiliibacterium</taxon>
    </lineage>
</organism>
<evidence type="ECO:0000256" key="1">
    <source>
        <dbReference type="SAM" id="MobiDB-lite"/>
    </source>
</evidence>
<dbReference type="Proteomes" id="UP000532440">
    <property type="component" value="Unassembled WGS sequence"/>
</dbReference>
<proteinExistence type="predicted"/>
<protein>
    <submittedName>
        <fullName evidence="3">Quercetin dioxygenase-like cupin family protein</fullName>
    </submittedName>
</protein>
<dbReference type="InterPro" id="IPR013096">
    <property type="entry name" value="Cupin_2"/>
</dbReference>
<dbReference type="SUPFAM" id="SSF51182">
    <property type="entry name" value="RmlC-like cupins"/>
    <property type="match status" value="1"/>
</dbReference>
<dbReference type="RefSeq" id="WP_183963792.1">
    <property type="nucleotide sequence ID" value="NZ_BAABEW010000004.1"/>
</dbReference>
<keyword evidence="3" id="KW-0223">Dioxygenase</keyword>
<keyword evidence="3" id="KW-0560">Oxidoreductase</keyword>
<feature type="region of interest" description="Disordered" evidence="1">
    <location>
        <begin position="1"/>
        <end position="23"/>
    </location>
</feature>
<name>A0A7W8M7P5_9BURK</name>
<dbReference type="EMBL" id="JACHGB010000001">
    <property type="protein sequence ID" value="MBB5270430.1"/>
    <property type="molecule type" value="Genomic_DNA"/>
</dbReference>
<feature type="domain" description="Cupin type-2" evidence="2">
    <location>
        <begin position="76"/>
        <end position="134"/>
    </location>
</feature>
<keyword evidence="4" id="KW-1185">Reference proteome</keyword>
<dbReference type="CDD" id="cd06980">
    <property type="entry name" value="cupin_bxe_c0505"/>
    <property type="match status" value="1"/>
</dbReference>
<comment type="caution">
    <text evidence="3">The sequence shown here is derived from an EMBL/GenBank/DDBJ whole genome shotgun (WGS) entry which is preliminary data.</text>
</comment>
<feature type="compositionally biased region" description="Basic and acidic residues" evidence="1">
    <location>
        <begin position="1"/>
        <end position="14"/>
    </location>
</feature>
<evidence type="ECO:0000313" key="3">
    <source>
        <dbReference type="EMBL" id="MBB5270430.1"/>
    </source>
</evidence>
<gene>
    <name evidence="3" type="ORF">HNQ70_000414</name>
</gene>